<keyword evidence="3" id="KW-1185">Reference proteome</keyword>
<evidence type="ECO:0000313" key="3">
    <source>
        <dbReference type="Proteomes" id="UP001596220"/>
    </source>
</evidence>
<comment type="caution">
    <text evidence="2">The sequence shown here is derived from an EMBL/GenBank/DDBJ whole genome shotgun (WGS) entry which is preliminary data.</text>
</comment>
<organism evidence="2 3">
    <name type="scientific">Saccharothrix lopnurensis</name>
    <dbReference type="NCBI Taxonomy" id="1670621"/>
    <lineage>
        <taxon>Bacteria</taxon>
        <taxon>Bacillati</taxon>
        <taxon>Actinomycetota</taxon>
        <taxon>Actinomycetes</taxon>
        <taxon>Pseudonocardiales</taxon>
        <taxon>Pseudonocardiaceae</taxon>
        <taxon>Saccharothrix</taxon>
    </lineage>
</organism>
<name>A0ABW1PFH8_9PSEU</name>
<feature type="region of interest" description="Disordered" evidence="1">
    <location>
        <begin position="70"/>
        <end position="95"/>
    </location>
</feature>
<evidence type="ECO:0000256" key="1">
    <source>
        <dbReference type="SAM" id="MobiDB-lite"/>
    </source>
</evidence>
<dbReference type="EMBL" id="JBHSQO010000049">
    <property type="protein sequence ID" value="MFC6093746.1"/>
    <property type="molecule type" value="Genomic_DNA"/>
</dbReference>
<feature type="compositionally biased region" description="Basic and acidic residues" evidence="1">
    <location>
        <begin position="79"/>
        <end position="95"/>
    </location>
</feature>
<proteinExistence type="predicted"/>
<sequence>MFQDLRRRPPFDDLTRREELRQRLNGIDLPAAKVDLRPGLGLGVLLDAPAREQLIEVLGRFHAVAVEGQPADSKVSWRARRDPPRQGEVRKVTGS</sequence>
<protein>
    <submittedName>
        <fullName evidence="2">Uncharacterized protein</fullName>
    </submittedName>
</protein>
<dbReference type="RefSeq" id="WP_380641248.1">
    <property type="nucleotide sequence ID" value="NZ_JBHSQO010000049.1"/>
</dbReference>
<evidence type="ECO:0000313" key="2">
    <source>
        <dbReference type="EMBL" id="MFC6093746.1"/>
    </source>
</evidence>
<dbReference type="Proteomes" id="UP001596220">
    <property type="component" value="Unassembled WGS sequence"/>
</dbReference>
<reference evidence="3" key="1">
    <citation type="journal article" date="2019" name="Int. J. Syst. Evol. Microbiol.">
        <title>The Global Catalogue of Microorganisms (GCM) 10K type strain sequencing project: providing services to taxonomists for standard genome sequencing and annotation.</title>
        <authorList>
            <consortium name="The Broad Institute Genomics Platform"/>
            <consortium name="The Broad Institute Genome Sequencing Center for Infectious Disease"/>
            <person name="Wu L."/>
            <person name="Ma J."/>
        </authorList>
    </citation>
    <scope>NUCLEOTIDE SEQUENCE [LARGE SCALE GENOMIC DNA]</scope>
    <source>
        <strain evidence="3">CGMCC 4.7246</strain>
    </source>
</reference>
<gene>
    <name evidence="2" type="ORF">ACFP3R_31130</name>
</gene>
<accession>A0ABW1PFH8</accession>